<dbReference type="GO" id="GO:0006103">
    <property type="term" value="P:2-oxoglutarate metabolic process"/>
    <property type="evidence" value="ECO:0007669"/>
    <property type="project" value="TreeGrafter"/>
</dbReference>
<dbReference type="STRING" id="7398.A0A1A9Z1L1"/>
<dbReference type="PRINTS" id="PR00411">
    <property type="entry name" value="PNDRDTASEI"/>
</dbReference>
<dbReference type="PANTHER" id="PTHR22912">
    <property type="entry name" value="DISULFIDE OXIDOREDUCTASE"/>
    <property type="match status" value="1"/>
</dbReference>
<dbReference type="PRINTS" id="PR00368">
    <property type="entry name" value="FADPNR"/>
</dbReference>
<evidence type="ECO:0000313" key="4">
    <source>
        <dbReference type="EnsemblMetazoa" id="GPAI000900-PA"/>
    </source>
</evidence>
<dbReference type="GO" id="GO:0004148">
    <property type="term" value="F:dihydrolipoyl dehydrogenase (NADH) activity"/>
    <property type="evidence" value="ECO:0007669"/>
    <property type="project" value="UniProtKB-EC"/>
</dbReference>
<comment type="catalytic activity">
    <reaction evidence="2">
        <text>N(6)-[(R)-dihydrolipoyl]-L-lysyl-[protein] + NAD(+) = N(6)-[(R)-lipoyl]-L-lysyl-[protein] + NADH + H(+)</text>
        <dbReference type="Rhea" id="RHEA:15045"/>
        <dbReference type="Rhea" id="RHEA-COMP:10474"/>
        <dbReference type="Rhea" id="RHEA-COMP:10475"/>
        <dbReference type="ChEBI" id="CHEBI:15378"/>
        <dbReference type="ChEBI" id="CHEBI:57540"/>
        <dbReference type="ChEBI" id="CHEBI:57945"/>
        <dbReference type="ChEBI" id="CHEBI:83099"/>
        <dbReference type="ChEBI" id="CHEBI:83100"/>
        <dbReference type="EC" id="1.8.1.4"/>
    </reaction>
</comment>
<evidence type="ECO:0000313" key="5">
    <source>
        <dbReference type="Proteomes" id="UP000092445"/>
    </source>
</evidence>
<keyword evidence="5" id="KW-1185">Reference proteome</keyword>
<evidence type="ECO:0000256" key="1">
    <source>
        <dbReference type="ARBA" id="ARBA00012608"/>
    </source>
</evidence>
<feature type="domain" description="FAD/NAD(P)-binding" evidence="3">
    <location>
        <begin position="7"/>
        <end position="244"/>
    </location>
</feature>
<evidence type="ECO:0000256" key="2">
    <source>
        <dbReference type="ARBA" id="ARBA00049187"/>
    </source>
</evidence>
<dbReference type="AlphaFoldDB" id="A0A1A9Z1L1"/>
<dbReference type="GO" id="GO:0050660">
    <property type="term" value="F:flavin adenine dinucleotide binding"/>
    <property type="evidence" value="ECO:0007669"/>
    <property type="project" value="TreeGrafter"/>
</dbReference>
<protein>
    <recommendedName>
        <fullName evidence="1">dihydrolipoyl dehydrogenase</fullName>
        <ecNumber evidence="1">1.8.1.4</ecNumber>
    </recommendedName>
</protein>
<name>A0A1A9Z1L1_GLOPL</name>
<sequence length="249" mass="27981">MRKWQSEIILKLTNGLKSMANARKVQIIHGYGNFIDSHTLNIKNNEKKITLNFDQAIIAVGSKPIKQTFINEPSEKIWDSTDALKISFVPKKLLIVGGGIIGLEMATIYHALGAEIYISEISEQIISSADTDVIEHFYKNIKDKFNIMLNTKINNLKISENHAHVEFYNTKNNKIINMSFHAVLFSIGRSPNSKLINIQDIGVEIDQLGYIKVDNQMRTNIANIYAIGDVVGQPMLAHKGMYQGHIAAE</sequence>
<dbReference type="InterPro" id="IPR023753">
    <property type="entry name" value="FAD/NAD-binding_dom"/>
</dbReference>
<dbReference type="Gene3D" id="3.50.50.60">
    <property type="entry name" value="FAD/NAD(P)-binding domain"/>
    <property type="match status" value="1"/>
</dbReference>
<dbReference type="EC" id="1.8.1.4" evidence="1"/>
<reference evidence="4" key="2">
    <citation type="submission" date="2020-05" db="UniProtKB">
        <authorList>
            <consortium name="EnsemblMetazoa"/>
        </authorList>
    </citation>
    <scope>IDENTIFICATION</scope>
    <source>
        <strain evidence="4">IAEA</strain>
    </source>
</reference>
<dbReference type="InterPro" id="IPR036188">
    <property type="entry name" value="FAD/NAD-bd_sf"/>
</dbReference>
<dbReference type="Pfam" id="PF07992">
    <property type="entry name" value="Pyr_redox_2"/>
    <property type="match status" value="1"/>
</dbReference>
<accession>A0A1A9Z1L1</accession>
<evidence type="ECO:0000259" key="3">
    <source>
        <dbReference type="Pfam" id="PF07992"/>
    </source>
</evidence>
<dbReference type="Proteomes" id="UP000092445">
    <property type="component" value="Unassembled WGS sequence"/>
</dbReference>
<dbReference type="SUPFAM" id="SSF51905">
    <property type="entry name" value="FAD/NAD(P)-binding domain"/>
    <property type="match status" value="1"/>
</dbReference>
<dbReference type="PANTHER" id="PTHR22912:SF160">
    <property type="entry name" value="DIHYDROLIPOYL DEHYDROGENASE"/>
    <property type="match status" value="1"/>
</dbReference>
<dbReference type="EnsemblMetazoa" id="GPAI000900-RA">
    <property type="protein sequence ID" value="GPAI000900-PA"/>
    <property type="gene ID" value="GPAI000900"/>
</dbReference>
<dbReference type="VEuPathDB" id="VectorBase:GPAI000900"/>
<organism evidence="4 5">
    <name type="scientific">Glossina pallidipes</name>
    <name type="common">Tsetse fly</name>
    <dbReference type="NCBI Taxonomy" id="7398"/>
    <lineage>
        <taxon>Eukaryota</taxon>
        <taxon>Metazoa</taxon>
        <taxon>Ecdysozoa</taxon>
        <taxon>Arthropoda</taxon>
        <taxon>Hexapoda</taxon>
        <taxon>Insecta</taxon>
        <taxon>Pterygota</taxon>
        <taxon>Neoptera</taxon>
        <taxon>Endopterygota</taxon>
        <taxon>Diptera</taxon>
        <taxon>Brachycera</taxon>
        <taxon>Muscomorpha</taxon>
        <taxon>Hippoboscoidea</taxon>
        <taxon>Glossinidae</taxon>
        <taxon>Glossina</taxon>
    </lineage>
</organism>
<proteinExistence type="predicted"/>
<reference evidence="5" key="1">
    <citation type="submission" date="2014-03" db="EMBL/GenBank/DDBJ databases">
        <authorList>
            <person name="Aksoy S."/>
            <person name="Warren W."/>
            <person name="Wilson R.K."/>
        </authorList>
    </citation>
    <scope>NUCLEOTIDE SEQUENCE [LARGE SCALE GENOMIC DNA]</scope>
    <source>
        <strain evidence="5">IAEA</strain>
    </source>
</reference>
<dbReference type="InterPro" id="IPR050151">
    <property type="entry name" value="Class-I_Pyr_Nuc-Dis_Oxidored"/>
</dbReference>